<feature type="transmembrane region" description="Helical" evidence="1">
    <location>
        <begin position="396"/>
        <end position="416"/>
    </location>
</feature>
<feature type="transmembrane region" description="Helical" evidence="1">
    <location>
        <begin position="82"/>
        <end position="103"/>
    </location>
</feature>
<organism evidence="2 3">
    <name type="scientific">Echinicola arenosa</name>
    <dbReference type="NCBI Taxonomy" id="2774144"/>
    <lineage>
        <taxon>Bacteria</taxon>
        <taxon>Pseudomonadati</taxon>
        <taxon>Bacteroidota</taxon>
        <taxon>Cytophagia</taxon>
        <taxon>Cytophagales</taxon>
        <taxon>Cyclobacteriaceae</taxon>
        <taxon>Echinicola</taxon>
    </lineage>
</organism>
<feature type="transmembrane region" description="Helical" evidence="1">
    <location>
        <begin position="354"/>
        <end position="376"/>
    </location>
</feature>
<dbReference type="Proteomes" id="UP000647133">
    <property type="component" value="Unassembled WGS sequence"/>
</dbReference>
<feature type="transmembrane region" description="Helical" evidence="1">
    <location>
        <begin position="262"/>
        <end position="286"/>
    </location>
</feature>
<name>A0ABR9ALB7_9BACT</name>
<proteinExistence type="predicted"/>
<reference evidence="2 3" key="1">
    <citation type="submission" date="2020-09" db="EMBL/GenBank/DDBJ databases">
        <title>Echinicola sp. CAU 1574 isolated from sand of Sido Beach.</title>
        <authorList>
            <person name="Kim W."/>
        </authorList>
    </citation>
    <scope>NUCLEOTIDE SEQUENCE [LARGE SCALE GENOMIC DNA]</scope>
    <source>
        <strain evidence="2 3">CAU 1574</strain>
    </source>
</reference>
<accession>A0ABR9ALB7</accession>
<feature type="transmembrane region" description="Helical" evidence="1">
    <location>
        <begin position="12"/>
        <end position="30"/>
    </location>
</feature>
<dbReference type="SUPFAM" id="SSF103473">
    <property type="entry name" value="MFS general substrate transporter"/>
    <property type="match status" value="1"/>
</dbReference>
<feature type="transmembrane region" description="Helical" evidence="1">
    <location>
        <begin position="173"/>
        <end position="191"/>
    </location>
</feature>
<comment type="caution">
    <text evidence="2">The sequence shown here is derived from an EMBL/GenBank/DDBJ whole genome shotgun (WGS) entry which is preliminary data.</text>
</comment>
<dbReference type="InterPro" id="IPR043745">
    <property type="entry name" value="DUF5690"/>
</dbReference>
<keyword evidence="3" id="KW-1185">Reference proteome</keyword>
<feature type="transmembrane region" description="Helical" evidence="1">
    <location>
        <begin position="224"/>
        <end position="242"/>
    </location>
</feature>
<feature type="transmembrane region" description="Helical" evidence="1">
    <location>
        <begin position="319"/>
        <end position="342"/>
    </location>
</feature>
<evidence type="ECO:0000256" key="1">
    <source>
        <dbReference type="SAM" id="Phobius"/>
    </source>
</evidence>
<evidence type="ECO:0000313" key="3">
    <source>
        <dbReference type="Proteomes" id="UP000647133"/>
    </source>
</evidence>
<feature type="transmembrane region" description="Helical" evidence="1">
    <location>
        <begin position="293"/>
        <end position="313"/>
    </location>
</feature>
<gene>
    <name evidence="2" type="ORF">IFO69_12185</name>
</gene>
<keyword evidence="1" id="KW-0472">Membrane</keyword>
<sequence>MVKLNKVSITKTDIILIATAFMAYTGMYAVRKSFLAGQYEGVEVINDFHFKTLLIISQVLGYMLSKFIGIKVVSELPAYKRFAALVGLVGFGLLMLLAFAYVPVSLKPVAMFLNGLPLGMIFGLVLVYLEGRKNSELLVVGLSATFIFSTGLIKTTGLWLMQAFEVNEMTMPFWTGLIYFPLFVLAAFVLSKSKAPSEHDKELRTERIPMKKADRKDFLKKHGVAFVGLVLIYVVLTVVRDFRDNFIVEFWAELGLSGQPELITLAEVPIAVVVLVISALGILILSNQKAFNWGLFLTLLSGILMIVSTFLFSKDLIGPVFWMISSGFSVYLPYILFHCLLFERFLAVLRYKGTVGYLFYIADAFGYMASVGIMIFKETADFHYSWINFFTRLNLIGGGLVIFMVGLSILILNGQVVKLKLKKLYKGTVEV</sequence>
<keyword evidence="1" id="KW-1133">Transmembrane helix</keyword>
<feature type="transmembrane region" description="Helical" evidence="1">
    <location>
        <begin position="50"/>
        <end position="70"/>
    </location>
</feature>
<keyword evidence="1" id="KW-0812">Transmembrane</keyword>
<evidence type="ECO:0000313" key="2">
    <source>
        <dbReference type="EMBL" id="MBD8489505.1"/>
    </source>
</evidence>
<dbReference type="RefSeq" id="WP_192010371.1">
    <property type="nucleotide sequence ID" value="NZ_JACYTQ010000003.1"/>
</dbReference>
<evidence type="ECO:0008006" key="4">
    <source>
        <dbReference type="Google" id="ProtNLM"/>
    </source>
</evidence>
<dbReference type="InterPro" id="IPR036259">
    <property type="entry name" value="MFS_trans_sf"/>
</dbReference>
<dbReference type="Pfam" id="PF18943">
    <property type="entry name" value="DUF5690"/>
    <property type="match status" value="1"/>
</dbReference>
<protein>
    <recommendedName>
        <fullName evidence="4">MFS transporter</fullName>
    </recommendedName>
</protein>
<dbReference type="EMBL" id="JACYTQ010000003">
    <property type="protein sequence ID" value="MBD8489505.1"/>
    <property type="molecule type" value="Genomic_DNA"/>
</dbReference>
<feature type="transmembrane region" description="Helical" evidence="1">
    <location>
        <begin position="136"/>
        <end position="153"/>
    </location>
</feature>
<feature type="transmembrane region" description="Helical" evidence="1">
    <location>
        <begin position="109"/>
        <end position="129"/>
    </location>
</feature>